<dbReference type="PANTHER" id="PTHR30154">
    <property type="entry name" value="LEUCINE-RESPONSIVE REGULATORY PROTEIN"/>
    <property type="match status" value="1"/>
</dbReference>
<gene>
    <name evidence="5" type="primary">lrp_1</name>
    <name evidence="5" type="ORF">NCTC12722_00089</name>
</gene>
<dbReference type="InterPro" id="IPR019887">
    <property type="entry name" value="Tscrpt_reg_AsnC/Lrp_C"/>
</dbReference>
<protein>
    <submittedName>
        <fullName evidence="5">Leucine-responsive regulatory protein</fullName>
    </submittedName>
</protein>
<sequence>MAFEPTDMDLKIMRELVKDARISHVLLSERVGLSPTACARRLQQLEQSGVIRGYSADIDAAGLGFMMTVLVHITLDRQSEDALTRFEKEIERCPDVVSCHLMSGSDDYLVQVQARDMADYERIHKQHLSRMPGVSRLHSSFAMRAVVQRNVSPAVLNG</sequence>
<dbReference type="Pfam" id="PF01037">
    <property type="entry name" value="AsnC_trans_reg"/>
    <property type="match status" value="1"/>
</dbReference>
<dbReference type="InterPro" id="IPR011008">
    <property type="entry name" value="Dimeric_a/b-barrel"/>
</dbReference>
<accession>A0A380W1V4</accession>
<dbReference type="Gene3D" id="1.10.10.10">
    <property type="entry name" value="Winged helix-like DNA-binding domain superfamily/Winged helix DNA-binding domain"/>
    <property type="match status" value="1"/>
</dbReference>
<dbReference type="PROSITE" id="PS50956">
    <property type="entry name" value="HTH_ASNC_2"/>
    <property type="match status" value="1"/>
</dbReference>
<evidence type="ECO:0000256" key="3">
    <source>
        <dbReference type="ARBA" id="ARBA00023163"/>
    </source>
</evidence>
<dbReference type="InterPro" id="IPR000485">
    <property type="entry name" value="AsnC-type_HTH_dom"/>
</dbReference>
<dbReference type="InterPro" id="IPR036388">
    <property type="entry name" value="WH-like_DNA-bd_sf"/>
</dbReference>
<keyword evidence="3" id="KW-0804">Transcription</keyword>
<evidence type="ECO:0000256" key="2">
    <source>
        <dbReference type="ARBA" id="ARBA00023125"/>
    </source>
</evidence>
<dbReference type="GO" id="GO:0005829">
    <property type="term" value="C:cytosol"/>
    <property type="evidence" value="ECO:0007669"/>
    <property type="project" value="TreeGrafter"/>
</dbReference>
<feature type="domain" description="HTH asnC-type" evidence="4">
    <location>
        <begin position="5"/>
        <end position="66"/>
    </location>
</feature>
<dbReference type="AlphaFoldDB" id="A0A380W1V4"/>
<evidence type="ECO:0000259" key="4">
    <source>
        <dbReference type="PROSITE" id="PS50956"/>
    </source>
</evidence>
<name>A0A380W1V4_AFIFE</name>
<organism evidence="5 6">
    <name type="scientific">Afipia felis</name>
    <name type="common">Cat scratch disease bacillus</name>
    <dbReference type="NCBI Taxonomy" id="1035"/>
    <lineage>
        <taxon>Bacteria</taxon>
        <taxon>Pseudomonadati</taxon>
        <taxon>Pseudomonadota</taxon>
        <taxon>Alphaproteobacteria</taxon>
        <taxon>Hyphomicrobiales</taxon>
        <taxon>Nitrobacteraceae</taxon>
        <taxon>Afipia</taxon>
    </lineage>
</organism>
<dbReference type="RefSeq" id="WP_002717715.1">
    <property type="nucleotide sequence ID" value="NZ_UFSI01000001.1"/>
</dbReference>
<dbReference type="OrthoDB" id="9812082at2"/>
<dbReference type="GO" id="GO:0043200">
    <property type="term" value="P:response to amino acid"/>
    <property type="evidence" value="ECO:0007669"/>
    <property type="project" value="TreeGrafter"/>
</dbReference>
<evidence type="ECO:0000313" key="5">
    <source>
        <dbReference type="EMBL" id="SUU82931.1"/>
    </source>
</evidence>
<keyword evidence="1" id="KW-0805">Transcription regulation</keyword>
<dbReference type="PANTHER" id="PTHR30154:SF46">
    <property type="entry name" value="TRANSCRIPTIONAL REGULATORY PROTEIN"/>
    <property type="match status" value="1"/>
</dbReference>
<evidence type="ECO:0000256" key="1">
    <source>
        <dbReference type="ARBA" id="ARBA00023015"/>
    </source>
</evidence>
<dbReference type="Gene3D" id="3.30.70.920">
    <property type="match status" value="1"/>
</dbReference>
<dbReference type="SUPFAM" id="SSF46785">
    <property type="entry name" value="Winged helix' DNA-binding domain"/>
    <property type="match status" value="1"/>
</dbReference>
<evidence type="ECO:0000313" key="6">
    <source>
        <dbReference type="Proteomes" id="UP000254343"/>
    </source>
</evidence>
<dbReference type="PRINTS" id="PR00033">
    <property type="entry name" value="HTHASNC"/>
</dbReference>
<keyword evidence="2" id="KW-0238">DNA-binding</keyword>
<dbReference type="Proteomes" id="UP000254343">
    <property type="component" value="Unassembled WGS sequence"/>
</dbReference>
<dbReference type="SUPFAM" id="SSF54909">
    <property type="entry name" value="Dimeric alpha+beta barrel"/>
    <property type="match status" value="1"/>
</dbReference>
<dbReference type="GO" id="GO:0043565">
    <property type="term" value="F:sequence-specific DNA binding"/>
    <property type="evidence" value="ECO:0007669"/>
    <property type="project" value="InterPro"/>
</dbReference>
<dbReference type="InterPro" id="IPR036390">
    <property type="entry name" value="WH_DNA-bd_sf"/>
</dbReference>
<dbReference type="EMBL" id="UIGB01000001">
    <property type="protein sequence ID" value="SUU82931.1"/>
    <property type="molecule type" value="Genomic_DNA"/>
</dbReference>
<reference evidence="5 6" key="1">
    <citation type="submission" date="2018-06" db="EMBL/GenBank/DDBJ databases">
        <authorList>
            <consortium name="Pathogen Informatics"/>
            <person name="Doyle S."/>
        </authorList>
    </citation>
    <scope>NUCLEOTIDE SEQUENCE [LARGE SCALE GENOMIC DNA]</scope>
    <source>
        <strain evidence="5 6">NCTC12722</strain>
    </source>
</reference>
<proteinExistence type="predicted"/>
<dbReference type="SMART" id="SM00344">
    <property type="entry name" value="HTH_ASNC"/>
    <property type="match status" value="1"/>
</dbReference>
<dbReference type="Pfam" id="PF13412">
    <property type="entry name" value="HTH_24"/>
    <property type="match status" value="1"/>
</dbReference>
<dbReference type="InterPro" id="IPR019888">
    <property type="entry name" value="Tscrpt_reg_AsnC-like"/>
</dbReference>